<evidence type="ECO:0000313" key="7">
    <source>
        <dbReference type="Proteomes" id="UP000049685"/>
    </source>
</evidence>
<sequence length="410" mass="46103">MDFIDNKVANRLGGISFFKNSDNLYKFEKVKKITKEVQSKNPNLKLIDMGVGEPDKMADISIVDILSIEAQKPENRFYADNGIIEFQEAACRYLDKVYGVKNINPANIVHGIGSKPVLAMLPICFINPGDICLMPSPAYQVLGTYSKFLGGEIYKLPLCAENNFYPDLDSIPSEIRKKAKLLYLNYPNNPTGQVATKRFFEYAVKFARDNDILIISDLAYGALTYEDYNPLSILNIEGSLDVCIEIHSLSKAFNMTGWRLAFVVGCEKAMKIYCAVKGHTDSGQFRAIQKAGAYALDNCDLIEANKSRYYRRFLLLTKALKEIGFKAEIPKGGFYCYVPIPLGIKNGIRFNNAEEASLYILSKALVSTVPWDDCGSYLRFSVTFDAESEVDELNIINELKERLLSLNLEF</sequence>
<dbReference type="InterPro" id="IPR004839">
    <property type="entry name" value="Aminotransferase_I/II_large"/>
</dbReference>
<proteinExistence type="inferred from homology"/>
<dbReference type="GO" id="GO:0008483">
    <property type="term" value="F:transaminase activity"/>
    <property type="evidence" value="ECO:0007669"/>
    <property type="project" value="UniProtKB-KW"/>
</dbReference>
<evidence type="ECO:0000256" key="4">
    <source>
        <dbReference type="RuleBase" id="RU000481"/>
    </source>
</evidence>
<evidence type="ECO:0000259" key="5">
    <source>
        <dbReference type="Pfam" id="PF00155"/>
    </source>
</evidence>
<dbReference type="PANTHER" id="PTHR42832:SF3">
    <property type="entry name" value="L-GLUTAMINE--4-(METHYLSULFANYL)-2-OXOBUTANOATE AMINOTRANSFERASE"/>
    <property type="match status" value="1"/>
</dbReference>
<dbReference type="EC" id="2.6.1.-" evidence="4"/>
<dbReference type="InterPro" id="IPR015422">
    <property type="entry name" value="PyrdxlP-dep_Trfase_small"/>
</dbReference>
<dbReference type="NCBIfam" id="NF004937">
    <property type="entry name" value="PRK06290.1"/>
    <property type="match status" value="1"/>
</dbReference>
<dbReference type="SUPFAM" id="SSF53383">
    <property type="entry name" value="PLP-dependent transferases"/>
    <property type="match status" value="1"/>
</dbReference>
<dbReference type="InterPro" id="IPR015421">
    <property type="entry name" value="PyrdxlP-dep_Trfase_major"/>
</dbReference>
<reference evidence="7" key="1">
    <citation type="submission" date="2015-01" db="EMBL/GenBank/DDBJ databases">
        <authorList>
            <person name="Aslett A.Martin."/>
            <person name="De Silva Nishadi"/>
        </authorList>
    </citation>
    <scope>NUCLEOTIDE SEQUENCE [LARGE SCALE GENOMIC DNA]</scope>
    <source>
        <strain evidence="7">UMC4404</strain>
    </source>
</reference>
<accession>A0A9P1L4E8</accession>
<dbReference type="RefSeq" id="WP_057559233.1">
    <property type="nucleotide sequence ID" value="NZ_CDNY01000026.1"/>
</dbReference>
<comment type="similarity">
    <text evidence="4">Belongs to the class-I pyridoxal-phosphate-dependent aminotransferase family.</text>
</comment>
<comment type="cofactor">
    <cofactor evidence="1 4">
        <name>pyridoxal 5'-phosphate</name>
        <dbReference type="ChEBI" id="CHEBI:597326"/>
    </cofactor>
</comment>
<evidence type="ECO:0000256" key="2">
    <source>
        <dbReference type="ARBA" id="ARBA00022576"/>
    </source>
</evidence>
<name>A0A9P1L4E8_PARSO</name>
<dbReference type="CDD" id="cd00609">
    <property type="entry name" value="AAT_like"/>
    <property type="match status" value="1"/>
</dbReference>
<dbReference type="InterPro" id="IPR050881">
    <property type="entry name" value="LL-DAP_aminotransferase"/>
</dbReference>
<dbReference type="Gene3D" id="3.40.640.10">
    <property type="entry name" value="Type I PLP-dependent aspartate aminotransferase-like (Major domain)"/>
    <property type="match status" value="1"/>
</dbReference>
<dbReference type="Gene3D" id="3.90.1150.10">
    <property type="entry name" value="Aspartate Aminotransferase, domain 1"/>
    <property type="match status" value="1"/>
</dbReference>
<evidence type="ECO:0000313" key="6">
    <source>
        <dbReference type="EMBL" id="CEO35279.1"/>
    </source>
</evidence>
<evidence type="ECO:0000256" key="1">
    <source>
        <dbReference type="ARBA" id="ARBA00001933"/>
    </source>
</evidence>
<dbReference type="PANTHER" id="PTHR42832">
    <property type="entry name" value="AMINO ACID AMINOTRANSFERASE"/>
    <property type="match status" value="1"/>
</dbReference>
<dbReference type="PROSITE" id="PS00105">
    <property type="entry name" value="AA_TRANSFER_CLASS_1"/>
    <property type="match status" value="1"/>
</dbReference>
<protein>
    <recommendedName>
        <fullName evidence="4">Aminotransferase</fullName>
        <ecNumber evidence="4">2.6.1.-</ecNumber>
    </recommendedName>
</protein>
<keyword evidence="3 4" id="KW-0808">Transferase</keyword>
<keyword evidence="2 4" id="KW-0032">Aminotransferase</keyword>
<dbReference type="InterPro" id="IPR015424">
    <property type="entry name" value="PyrdxlP-dep_Trfase"/>
</dbReference>
<dbReference type="Proteomes" id="UP000049685">
    <property type="component" value="Unassembled WGS sequence"/>
</dbReference>
<gene>
    <name evidence="6" type="primary">dapL</name>
    <name evidence="6" type="ORF">UMC4404_26061</name>
</gene>
<dbReference type="GO" id="GO:0030170">
    <property type="term" value="F:pyridoxal phosphate binding"/>
    <property type="evidence" value="ECO:0007669"/>
    <property type="project" value="InterPro"/>
</dbReference>
<evidence type="ECO:0000256" key="3">
    <source>
        <dbReference type="ARBA" id="ARBA00022679"/>
    </source>
</evidence>
<feature type="domain" description="Aminotransferase class I/classII large" evidence="5">
    <location>
        <begin position="46"/>
        <end position="382"/>
    </location>
</feature>
<dbReference type="EMBL" id="CDNY01000026">
    <property type="protein sequence ID" value="CEO35279.1"/>
    <property type="molecule type" value="Genomic_DNA"/>
</dbReference>
<dbReference type="Pfam" id="PF00155">
    <property type="entry name" value="Aminotran_1_2"/>
    <property type="match status" value="1"/>
</dbReference>
<comment type="caution">
    <text evidence="6">The sequence shown here is derived from an EMBL/GenBank/DDBJ whole genome shotgun (WGS) entry which is preliminary data.</text>
</comment>
<dbReference type="AlphaFoldDB" id="A0A9P1L4E8"/>
<dbReference type="InterPro" id="IPR004838">
    <property type="entry name" value="NHTrfase_class1_PyrdxlP-BS"/>
</dbReference>
<organism evidence="6 7">
    <name type="scientific">Paraclostridium sordellii</name>
    <name type="common">Clostridium sordellii</name>
    <dbReference type="NCBI Taxonomy" id="1505"/>
    <lineage>
        <taxon>Bacteria</taxon>
        <taxon>Bacillati</taxon>
        <taxon>Bacillota</taxon>
        <taxon>Clostridia</taxon>
        <taxon>Peptostreptococcales</taxon>
        <taxon>Peptostreptococcaceae</taxon>
        <taxon>Paraclostridium</taxon>
    </lineage>
</organism>